<comment type="caution">
    <text evidence="3">The sequence shown here is derived from an EMBL/GenBank/DDBJ whole genome shotgun (WGS) entry which is preliminary data.</text>
</comment>
<dbReference type="PANTHER" id="PTHR35910">
    <property type="entry name" value="2EXR DOMAIN-CONTAINING PROTEIN"/>
    <property type="match status" value="1"/>
</dbReference>
<feature type="compositionally biased region" description="Polar residues" evidence="1">
    <location>
        <begin position="14"/>
        <end position="27"/>
    </location>
</feature>
<evidence type="ECO:0000256" key="1">
    <source>
        <dbReference type="SAM" id="MobiDB-lite"/>
    </source>
</evidence>
<protein>
    <recommendedName>
        <fullName evidence="2">2EXR domain-containing protein</fullName>
    </recommendedName>
</protein>
<name>A0A218ZD71_9HELO</name>
<reference evidence="3 4" key="1">
    <citation type="submission" date="2017-04" db="EMBL/GenBank/DDBJ databases">
        <title>Draft genome sequence of Marssonina coronaria NL1: causal agent of apple blotch.</title>
        <authorList>
            <person name="Cheng Q."/>
        </authorList>
    </citation>
    <scope>NUCLEOTIDE SEQUENCE [LARGE SCALE GENOMIC DNA]</scope>
    <source>
        <strain evidence="3 4">NL1</strain>
    </source>
</reference>
<dbReference type="InParanoid" id="A0A218ZD71"/>
<dbReference type="Proteomes" id="UP000242519">
    <property type="component" value="Unassembled WGS sequence"/>
</dbReference>
<dbReference type="PANTHER" id="PTHR35910:SF1">
    <property type="entry name" value="2EXR DOMAIN-CONTAINING PROTEIN"/>
    <property type="match status" value="1"/>
</dbReference>
<dbReference type="AlphaFoldDB" id="A0A218ZD71"/>
<organism evidence="3 4">
    <name type="scientific">Diplocarpon coronariae</name>
    <dbReference type="NCBI Taxonomy" id="2795749"/>
    <lineage>
        <taxon>Eukaryota</taxon>
        <taxon>Fungi</taxon>
        <taxon>Dikarya</taxon>
        <taxon>Ascomycota</taxon>
        <taxon>Pezizomycotina</taxon>
        <taxon>Leotiomycetes</taxon>
        <taxon>Helotiales</taxon>
        <taxon>Drepanopezizaceae</taxon>
        <taxon>Diplocarpon</taxon>
    </lineage>
</organism>
<evidence type="ECO:0000313" key="4">
    <source>
        <dbReference type="Proteomes" id="UP000242519"/>
    </source>
</evidence>
<evidence type="ECO:0000313" key="3">
    <source>
        <dbReference type="EMBL" id="OWP05493.1"/>
    </source>
</evidence>
<feature type="domain" description="2EXR" evidence="2">
    <location>
        <begin position="59"/>
        <end position="175"/>
    </location>
</feature>
<dbReference type="InterPro" id="IPR045518">
    <property type="entry name" value="2EXR"/>
</dbReference>
<accession>A0A218ZD71</accession>
<evidence type="ECO:0000259" key="2">
    <source>
        <dbReference type="Pfam" id="PF20150"/>
    </source>
</evidence>
<feature type="compositionally biased region" description="Polar residues" evidence="1">
    <location>
        <begin position="40"/>
        <end position="55"/>
    </location>
</feature>
<dbReference type="OrthoDB" id="3513892at2759"/>
<dbReference type="EMBL" id="MZNU01000068">
    <property type="protein sequence ID" value="OWP05493.1"/>
    <property type="molecule type" value="Genomic_DNA"/>
</dbReference>
<gene>
    <name evidence="3" type="ORF">B2J93_7837</name>
</gene>
<feature type="region of interest" description="Disordered" evidence="1">
    <location>
        <begin position="1"/>
        <end position="55"/>
    </location>
</feature>
<dbReference type="Pfam" id="PF20150">
    <property type="entry name" value="2EXR"/>
    <property type="match status" value="1"/>
</dbReference>
<sequence length="350" mass="40342">MDPPRGKISRLAGKTTSIFRQSRNENPINAPCSPDEEQAAENTTTTKQQATLSSTDQTFHRFSQLPRELMVLIWHKALLEPQIITVKIGSTEISLPPEWVDDGSYDRRRFIWHIRPHRVPERRAKINFMFATSDHSPLLYVNHQSRCEAEKFYSPASEVIPGFQAIMANPKIDCLWITGMKADKGLHMLTWPLLKHVQPRVLALSWDLWGPMEDVAYASNPFSYDQYFLLFHSIGWLLCAEQLRELVFILADDETVKYGHTKLVLPAFQSTRLGYPAVAEGLPYDVDVEILEDYIRSSLMILRLHYISALNMRASSIQPGHLKKAAWLQQKIKRAEEWEIPRVKVRALKH</sequence>
<keyword evidence="4" id="KW-1185">Reference proteome</keyword>
<proteinExistence type="predicted"/>